<evidence type="ECO:0000313" key="3">
    <source>
        <dbReference type="Proteomes" id="UP000247727"/>
    </source>
</evidence>
<organism evidence="2 3">
    <name type="scientific">Rhodobacter viridis</name>
    <dbReference type="NCBI Taxonomy" id="1054202"/>
    <lineage>
        <taxon>Bacteria</taxon>
        <taxon>Pseudomonadati</taxon>
        <taxon>Pseudomonadota</taxon>
        <taxon>Alphaproteobacteria</taxon>
        <taxon>Rhodobacterales</taxon>
        <taxon>Rhodobacter group</taxon>
        <taxon>Rhodobacter</taxon>
    </lineage>
</organism>
<evidence type="ECO:0000256" key="1">
    <source>
        <dbReference type="SAM" id="MobiDB-lite"/>
    </source>
</evidence>
<dbReference type="AlphaFoldDB" id="A0A318UFY5"/>
<comment type="caution">
    <text evidence="2">The sequence shown here is derived from an EMBL/GenBank/DDBJ whole genome shotgun (WGS) entry which is preliminary data.</text>
</comment>
<dbReference type="Proteomes" id="UP000247727">
    <property type="component" value="Unassembled WGS sequence"/>
</dbReference>
<accession>A0A318UFY5</accession>
<evidence type="ECO:0000313" key="2">
    <source>
        <dbReference type="EMBL" id="PYF11967.1"/>
    </source>
</evidence>
<feature type="region of interest" description="Disordered" evidence="1">
    <location>
        <begin position="26"/>
        <end position="80"/>
    </location>
</feature>
<gene>
    <name evidence="2" type="ORF">C8J30_102281</name>
</gene>
<dbReference type="EMBL" id="QJTK01000002">
    <property type="protein sequence ID" value="PYF11967.1"/>
    <property type="molecule type" value="Genomic_DNA"/>
</dbReference>
<dbReference type="OrthoDB" id="7864548at2"/>
<proteinExistence type="predicted"/>
<protein>
    <submittedName>
        <fullName evidence="2">Uncharacterized protein</fullName>
    </submittedName>
</protein>
<dbReference type="RefSeq" id="WP_110804555.1">
    <property type="nucleotide sequence ID" value="NZ_QJTK01000002.1"/>
</dbReference>
<name>A0A318UFY5_9RHOB</name>
<feature type="compositionally biased region" description="Basic and acidic residues" evidence="1">
    <location>
        <begin position="42"/>
        <end position="71"/>
    </location>
</feature>
<reference evidence="2 3" key="1">
    <citation type="submission" date="2018-06" db="EMBL/GenBank/DDBJ databases">
        <title>Genomic Encyclopedia of Type Strains, Phase III (KMG-III): the genomes of soil and plant-associated and newly described type strains.</title>
        <authorList>
            <person name="Whitman W."/>
        </authorList>
    </citation>
    <scope>NUCLEOTIDE SEQUENCE [LARGE SCALE GENOMIC DNA]</scope>
    <source>
        <strain evidence="2 3">JA737</strain>
    </source>
</reference>
<keyword evidence="3" id="KW-1185">Reference proteome</keyword>
<sequence>MLKIILPVVLALIGLAGGGAAGYFLRPPPPPPEEAAAEAGAEGEKAPAEGKEKPKGEHAAPEKAAGEHAGGEGEAGAEGEEGAPTIEYVKLNNQFVIPVIKKGSVASLVVLSLSLEVTVGSTEKVYAAEPKLRDVLLQVLFDHANAGGFEGSFTDTANMTDLRRALTEASQGVLGDLVLNVLISDIARQDSQ</sequence>